<evidence type="ECO:0000256" key="5">
    <source>
        <dbReference type="ARBA" id="ARBA00022692"/>
    </source>
</evidence>
<dbReference type="GO" id="GO:0000139">
    <property type="term" value="C:Golgi membrane"/>
    <property type="evidence" value="ECO:0007669"/>
    <property type="project" value="UniProtKB-SubCell"/>
</dbReference>
<sequence>MHWEEDSPKAPTAAPDLRPLVEVPGAFLALPRSPCPSFLAVVVCSPPDHTPERIAIRDTPDNPDPLGDSSIILESSLYGDVIWAQFADTIGNLTLKSLLLLQWTRTFCPSVSFVLKADDDVYVDLPGLVSLLEEKQAAMQNGTLGEGEFLLGKLHRGKYAIRNHRLSTHVGPAAFRSSMVPSYLSGAAYVVPGAVVGPLLNRALEMPSLILEDVFLTGIIATDLHLRRLHSACFACCDELPDPCAYRGLLAATVSQPDTLRVVWERLHNASLCPARSETAVEC</sequence>
<dbReference type="OMA" id="AVAFRTM"/>
<keyword evidence="6" id="KW-0735">Signal-anchor</keyword>
<evidence type="ECO:0000256" key="10">
    <source>
        <dbReference type="RuleBase" id="RU363063"/>
    </source>
</evidence>
<evidence type="ECO:0000256" key="3">
    <source>
        <dbReference type="ARBA" id="ARBA00022676"/>
    </source>
</evidence>
<dbReference type="InterPro" id="IPR002659">
    <property type="entry name" value="Glyco_trans_31"/>
</dbReference>
<accession>A0A9J6FC50</accession>
<evidence type="ECO:0000256" key="2">
    <source>
        <dbReference type="ARBA" id="ARBA00008661"/>
    </source>
</evidence>
<organism evidence="11 12">
    <name type="scientific">Haemaphysalis longicornis</name>
    <name type="common">Bush tick</name>
    <dbReference type="NCBI Taxonomy" id="44386"/>
    <lineage>
        <taxon>Eukaryota</taxon>
        <taxon>Metazoa</taxon>
        <taxon>Ecdysozoa</taxon>
        <taxon>Arthropoda</taxon>
        <taxon>Chelicerata</taxon>
        <taxon>Arachnida</taxon>
        <taxon>Acari</taxon>
        <taxon>Parasitiformes</taxon>
        <taxon>Ixodida</taxon>
        <taxon>Ixodoidea</taxon>
        <taxon>Ixodidae</taxon>
        <taxon>Haemaphysalinae</taxon>
        <taxon>Haemaphysalis</taxon>
    </lineage>
</organism>
<dbReference type="OrthoDB" id="6513851at2759"/>
<evidence type="ECO:0000256" key="8">
    <source>
        <dbReference type="ARBA" id="ARBA00023034"/>
    </source>
</evidence>
<dbReference type="VEuPathDB" id="VectorBase:HLOH_059039"/>
<evidence type="ECO:0000256" key="7">
    <source>
        <dbReference type="ARBA" id="ARBA00022989"/>
    </source>
</evidence>
<dbReference type="EC" id="2.4.1.-" evidence="10"/>
<proteinExistence type="inferred from homology"/>
<evidence type="ECO:0000313" key="12">
    <source>
        <dbReference type="Proteomes" id="UP000821853"/>
    </source>
</evidence>
<dbReference type="GO" id="GO:0016758">
    <property type="term" value="F:hexosyltransferase activity"/>
    <property type="evidence" value="ECO:0007669"/>
    <property type="project" value="InterPro"/>
</dbReference>
<comment type="similarity">
    <text evidence="2 10">Belongs to the glycosyltransferase 31 family.</text>
</comment>
<keyword evidence="7" id="KW-1133">Transmembrane helix</keyword>
<gene>
    <name evidence="11" type="ORF">HPB48_019019</name>
</gene>
<evidence type="ECO:0000256" key="6">
    <source>
        <dbReference type="ARBA" id="ARBA00022968"/>
    </source>
</evidence>
<protein>
    <recommendedName>
        <fullName evidence="10">Hexosyltransferase</fullName>
        <ecNumber evidence="10">2.4.1.-</ecNumber>
    </recommendedName>
</protein>
<dbReference type="AlphaFoldDB" id="A0A9J6FC50"/>
<dbReference type="PANTHER" id="PTHR11214:SF314">
    <property type="entry name" value="HEXOSYLTRANSFERASE"/>
    <property type="match status" value="1"/>
</dbReference>
<dbReference type="Pfam" id="PF01762">
    <property type="entry name" value="Galactosyl_T"/>
    <property type="match status" value="1"/>
</dbReference>
<evidence type="ECO:0000256" key="9">
    <source>
        <dbReference type="ARBA" id="ARBA00023136"/>
    </source>
</evidence>
<keyword evidence="8 10" id="KW-0333">Golgi apparatus</keyword>
<dbReference type="GO" id="GO:0006493">
    <property type="term" value="P:protein O-linked glycosylation"/>
    <property type="evidence" value="ECO:0007669"/>
    <property type="project" value="TreeGrafter"/>
</dbReference>
<keyword evidence="12" id="KW-1185">Reference proteome</keyword>
<dbReference type="Gene3D" id="3.90.550.50">
    <property type="match status" value="1"/>
</dbReference>
<dbReference type="Proteomes" id="UP000821853">
    <property type="component" value="Chromosome 1"/>
</dbReference>
<comment type="caution">
    <text evidence="11">The sequence shown here is derived from an EMBL/GenBank/DDBJ whole genome shotgun (WGS) entry which is preliminary data.</text>
</comment>
<keyword evidence="5" id="KW-0812">Transmembrane</keyword>
<evidence type="ECO:0000313" key="11">
    <source>
        <dbReference type="EMBL" id="KAH9360525.1"/>
    </source>
</evidence>
<keyword evidence="4" id="KW-0808">Transferase</keyword>
<dbReference type="PANTHER" id="PTHR11214">
    <property type="entry name" value="BETA-1,3-N-ACETYLGLUCOSAMINYLTRANSFERASE"/>
    <property type="match status" value="1"/>
</dbReference>
<keyword evidence="3 10" id="KW-0328">Glycosyltransferase</keyword>
<evidence type="ECO:0000256" key="4">
    <source>
        <dbReference type="ARBA" id="ARBA00022679"/>
    </source>
</evidence>
<comment type="subcellular location">
    <subcellularLocation>
        <location evidence="1 10">Golgi apparatus membrane</location>
        <topology evidence="1 10">Single-pass type II membrane protein</topology>
    </subcellularLocation>
</comment>
<dbReference type="EMBL" id="JABSTR010000001">
    <property type="protein sequence ID" value="KAH9360525.1"/>
    <property type="molecule type" value="Genomic_DNA"/>
</dbReference>
<name>A0A9J6FC50_HAELO</name>
<reference evidence="11 12" key="1">
    <citation type="journal article" date="2020" name="Cell">
        <title>Large-Scale Comparative Analyses of Tick Genomes Elucidate Their Genetic Diversity and Vector Capacities.</title>
        <authorList>
            <consortium name="Tick Genome and Microbiome Consortium (TIGMIC)"/>
            <person name="Jia N."/>
            <person name="Wang J."/>
            <person name="Shi W."/>
            <person name="Du L."/>
            <person name="Sun Y."/>
            <person name="Zhan W."/>
            <person name="Jiang J.F."/>
            <person name="Wang Q."/>
            <person name="Zhang B."/>
            <person name="Ji P."/>
            <person name="Bell-Sakyi L."/>
            <person name="Cui X.M."/>
            <person name="Yuan T.T."/>
            <person name="Jiang B.G."/>
            <person name="Yang W.F."/>
            <person name="Lam T.T."/>
            <person name="Chang Q.C."/>
            <person name="Ding S.J."/>
            <person name="Wang X.J."/>
            <person name="Zhu J.G."/>
            <person name="Ruan X.D."/>
            <person name="Zhao L."/>
            <person name="Wei J.T."/>
            <person name="Ye R.Z."/>
            <person name="Que T.C."/>
            <person name="Du C.H."/>
            <person name="Zhou Y.H."/>
            <person name="Cheng J.X."/>
            <person name="Dai P.F."/>
            <person name="Guo W.B."/>
            <person name="Han X.H."/>
            <person name="Huang E.J."/>
            <person name="Li L.F."/>
            <person name="Wei W."/>
            <person name="Gao Y.C."/>
            <person name="Liu J.Z."/>
            <person name="Shao H.Z."/>
            <person name="Wang X."/>
            <person name="Wang C.C."/>
            <person name="Yang T.C."/>
            <person name="Huo Q.B."/>
            <person name="Li W."/>
            <person name="Chen H.Y."/>
            <person name="Chen S.E."/>
            <person name="Zhou L.G."/>
            <person name="Ni X.B."/>
            <person name="Tian J.H."/>
            <person name="Sheng Y."/>
            <person name="Liu T."/>
            <person name="Pan Y.S."/>
            <person name="Xia L.Y."/>
            <person name="Li J."/>
            <person name="Zhao F."/>
            <person name="Cao W.C."/>
        </authorList>
    </citation>
    <scope>NUCLEOTIDE SEQUENCE [LARGE SCALE GENOMIC DNA]</scope>
    <source>
        <strain evidence="11">HaeL-2018</strain>
    </source>
</reference>
<keyword evidence="9" id="KW-0472">Membrane</keyword>
<evidence type="ECO:0000256" key="1">
    <source>
        <dbReference type="ARBA" id="ARBA00004323"/>
    </source>
</evidence>